<comment type="catalytic activity">
    <reaction evidence="7 8 9">
        <text>(S)-4-amino-5-oxopentanoate + tRNA(Glu) + NADP(+) = L-glutamyl-tRNA(Glu) + NADPH + H(+)</text>
        <dbReference type="Rhea" id="RHEA:12344"/>
        <dbReference type="Rhea" id="RHEA-COMP:9663"/>
        <dbReference type="Rhea" id="RHEA-COMP:9680"/>
        <dbReference type="ChEBI" id="CHEBI:15378"/>
        <dbReference type="ChEBI" id="CHEBI:57501"/>
        <dbReference type="ChEBI" id="CHEBI:57783"/>
        <dbReference type="ChEBI" id="CHEBI:58349"/>
        <dbReference type="ChEBI" id="CHEBI:78442"/>
        <dbReference type="ChEBI" id="CHEBI:78520"/>
        <dbReference type="EC" id="1.2.1.70"/>
    </reaction>
</comment>
<evidence type="ECO:0000256" key="7">
    <source>
        <dbReference type="ARBA" id="ARBA00047464"/>
    </source>
</evidence>
<feature type="site" description="Important for activity" evidence="8">
    <location>
        <position position="97"/>
    </location>
</feature>
<keyword evidence="6 8" id="KW-0627">Porphyrin biosynthesis</keyword>
<feature type="domain" description="Glutamyl-tRNA reductase N-terminal" evidence="12">
    <location>
        <begin position="6"/>
        <end position="154"/>
    </location>
</feature>
<dbReference type="EC" id="1.2.1.70" evidence="3 8"/>
<evidence type="ECO:0000256" key="2">
    <source>
        <dbReference type="ARBA" id="ARBA00005916"/>
    </source>
</evidence>
<evidence type="ECO:0000259" key="10">
    <source>
        <dbReference type="Pfam" id="PF00745"/>
    </source>
</evidence>
<evidence type="ECO:0000259" key="11">
    <source>
        <dbReference type="Pfam" id="PF01488"/>
    </source>
</evidence>
<feature type="domain" description="Tetrapyrrole biosynthesis glutamyl-tRNA reductase dimerisation" evidence="10">
    <location>
        <begin position="314"/>
        <end position="410"/>
    </location>
</feature>
<feature type="domain" description="Quinate/shikimate 5-dehydrogenase/glutamyl-tRNA reductase" evidence="11">
    <location>
        <begin position="172"/>
        <end position="300"/>
    </location>
</feature>
<organism evidence="13 14">
    <name type="scientific">Dehalobacterium formicoaceticum</name>
    <dbReference type="NCBI Taxonomy" id="51515"/>
    <lineage>
        <taxon>Bacteria</taxon>
        <taxon>Bacillati</taxon>
        <taxon>Bacillota</taxon>
        <taxon>Clostridia</taxon>
        <taxon>Eubacteriales</taxon>
        <taxon>Peptococcaceae</taxon>
        <taxon>Dehalobacterium</taxon>
    </lineage>
</organism>
<proteinExistence type="inferred from homology"/>
<dbReference type="Gene3D" id="3.30.460.30">
    <property type="entry name" value="Glutamyl-tRNA reductase, N-terminal domain"/>
    <property type="match status" value="1"/>
</dbReference>
<dbReference type="Gene3D" id="3.40.50.720">
    <property type="entry name" value="NAD(P)-binding Rossmann-like Domain"/>
    <property type="match status" value="1"/>
</dbReference>
<feature type="binding site" evidence="8">
    <location>
        <begin position="187"/>
        <end position="192"/>
    </location>
    <ligand>
        <name>NADP(+)</name>
        <dbReference type="ChEBI" id="CHEBI:58349"/>
    </ligand>
</feature>
<dbReference type="SUPFAM" id="SSF69742">
    <property type="entry name" value="Glutamyl tRNA-reductase catalytic, N-terminal domain"/>
    <property type="match status" value="1"/>
</dbReference>
<keyword evidence="14" id="KW-1185">Reference proteome</keyword>
<dbReference type="InterPro" id="IPR036453">
    <property type="entry name" value="GluRdtase_dimer_dom_sf"/>
</dbReference>
<evidence type="ECO:0000256" key="3">
    <source>
        <dbReference type="ARBA" id="ARBA00012970"/>
    </source>
</evidence>
<accession>A0ABT1Y1Q8</accession>
<keyword evidence="5 8" id="KW-0560">Oxidoreductase</keyword>
<comment type="domain">
    <text evidence="8">Possesses an unusual extended V-shaped dimeric structure with each monomer consisting of three distinct domains arranged along a curved 'spinal' alpha-helix. The N-terminal catalytic domain specifically recognizes the glutamate moiety of the substrate. The second domain is the NADPH-binding domain, and the third C-terminal domain is responsible for dimerization.</text>
</comment>
<feature type="active site" description="Nucleophile" evidence="8">
    <location>
        <position position="48"/>
    </location>
</feature>
<feature type="binding site" evidence="8">
    <location>
        <begin position="47"/>
        <end position="50"/>
    </location>
    <ligand>
        <name>substrate</name>
    </ligand>
</feature>
<dbReference type="RefSeq" id="WP_089612359.1">
    <property type="nucleotide sequence ID" value="NZ_CP022121.1"/>
</dbReference>
<dbReference type="EMBL" id="JANPWE010000002">
    <property type="protein sequence ID" value="MCR6544797.1"/>
    <property type="molecule type" value="Genomic_DNA"/>
</dbReference>
<dbReference type="Pfam" id="PF00745">
    <property type="entry name" value="GlutR_dimer"/>
    <property type="match status" value="1"/>
</dbReference>
<evidence type="ECO:0000259" key="12">
    <source>
        <dbReference type="Pfam" id="PF05201"/>
    </source>
</evidence>
<comment type="function">
    <text evidence="8">Catalyzes the NADPH-dependent reduction of glutamyl-tRNA(Glu) to glutamate 1-semialdehyde (GSA).</text>
</comment>
<evidence type="ECO:0000256" key="8">
    <source>
        <dbReference type="HAMAP-Rule" id="MF_00087"/>
    </source>
</evidence>
<dbReference type="InterPro" id="IPR015896">
    <property type="entry name" value="4pyrrol_synth_GluRdtase_dimer"/>
</dbReference>
<dbReference type="CDD" id="cd05213">
    <property type="entry name" value="NAD_bind_Glutamyl_tRNA_reduct"/>
    <property type="match status" value="1"/>
</dbReference>
<protein>
    <recommendedName>
        <fullName evidence="3 8">Glutamyl-tRNA reductase</fullName>
        <shortName evidence="8">GluTR</shortName>
        <ecNumber evidence="3 8">1.2.1.70</ecNumber>
    </recommendedName>
</protein>
<dbReference type="PANTHER" id="PTHR43013:SF1">
    <property type="entry name" value="GLUTAMYL-TRNA REDUCTASE"/>
    <property type="match status" value="1"/>
</dbReference>
<evidence type="ECO:0000256" key="5">
    <source>
        <dbReference type="ARBA" id="ARBA00023002"/>
    </source>
</evidence>
<dbReference type="InterPro" id="IPR000343">
    <property type="entry name" value="4pyrrol_synth_GluRdtase"/>
</dbReference>
<dbReference type="InterPro" id="IPR018214">
    <property type="entry name" value="GluRdtase_CS"/>
</dbReference>
<gene>
    <name evidence="8 13" type="primary">hemA</name>
    <name evidence="13" type="ORF">NVS47_04580</name>
</gene>
<feature type="binding site" evidence="8">
    <location>
        <begin position="112"/>
        <end position="114"/>
    </location>
    <ligand>
        <name>substrate</name>
    </ligand>
</feature>
<comment type="caution">
    <text evidence="13">The sequence shown here is derived from an EMBL/GenBank/DDBJ whole genome shotgun (WGS) entry which is preliminary data.</text>
</comment>
<dbReference type="SUPFAM" id="SSF51735">
    <property type="entry name" value="NAD(P)-binding Rossmann-fold domains"/>
    <property type="match status" value="1"/>
</dbReference>
<dbReference type="HAMAP" id="MF_00087">
    <property type="entry name" value="Glu_tRNA_reductase"/>
    <property type="match status" value="1"/>
</dbReference>
<dbReference type="NCBIfam" id="TIGR01035">
    <property type="entry name" value="hemA"/>
    <property type="match status" value="1"/>
</dbReference>
<comment type="subunit">
    <text evidence="8">Homodimer.</text>
</comment>
<dbReference type="InterPro" id="IPR015895">
    <property type="entry name" value="4pyrrol_synth_GluRdtase_N"/>
</dbReference>
<dbReference type="PROSITE" id="PS00747">
    <property type="entry name" value="GLUTR"/>
    <property type="match status" value="1"/>
</dbReference>
<dbReference type="Pfam" id="PF05201">
    <property type="entry name" value="GlutR_N"/>
    <property type="match status" value="1"/>
</dbReference>
<reference evidence="13 14" key="1">
    <citation type="submission" date="2022-08" db="EMBL/GenBank/DDBJ databases">
        <title>Proteogenomics of the novel Dehalobacterium formicoaceticum strain EZ94 highlights a key role of methyltransferases during anaerobic dichloromethane degradation.</title>
        <authorList>
            <person name="Wasmund K."/>
        </authorList>
    </citation>
    <scope>NUCLEOTIDE SEQUENCE [LARGE SCALE GENOMIC DNA]</scope>
    <source>
        <strain evidence="13 14">EZ94</strain>
    </source>
</reference>
<comment type="miscellaneous">
    <text evidence="8">During catalysis, the active site Cys acts as a nucleophile attacking the alpha-carbonyl group of tRNA-bound glutamate with the formation of a thioester intermediate between enzyme and glutamate, and the concomitant release of tRNA(Glu). The thioester intermediate is finally reduced by direct hydride transfer from NADPH, to form the product GSA.</text>
</comment>
<comment type="similarity">
    <text evidence="2 8 9">Belongs to the glutamyl-tRNA reductase family.</text>
</comment>
<feature type="binding site" evidence="8">
    <location>
        <position position="118"/>
    </location>
    <ligand>
        <name>substrate</name>
    </ligand>
</feature>
<evidence type="ECO:0000256" key="1">
    <source>
        <dbReference type="ARBA" id="ARBA00005059"/>
    </source>
</evidence>
<dbReference type="SUPFAM" id="SSF69075">
    <property type="entry name" value="Glutamyl tRNA-reductase dimerization domain"/>
    <property type="match status" value="1"/>
</dbReference>
<evidence type="ECO:0000313" key="14">
    <source>
        <dbReference type="Proteomes" id="UP001524944"/>
    </source>
</evidence>
<keyword evidence="4 8" id="KW-0521">NADP</keyword>
<dbReference type="InterPro" id="IPR036343">
    <property type="entry name" value="GluRdtase_N_sf"/>
</dbReference>
<dbReference type="Proteomes" id="UP001524944">
    <property type="component" value="Unassembled WGS sequence"/>
</dbReference>
<sequence length="414" mass="47594">MDIVVVGVSYKNTPIEVREKLAFTKKKFEKAYDRLSLILDESVILSTCNRSEIYGVYSDMPQAIEQIKDFFCLFHGLEKGTLDQYFYVKENMDCVTHLFQVTAGLDSQVLGEDQILGQVKSAHQRALELHMSGRVLNRLFRDGITNGKKVRLETKISQNPTSISYLAIQYLEKSLSDYQERNVLLIGAGKMNRLALTYLKDMGFSRILVANRTYEAARSLKEVYPDIEIILFDEIEDYLFICDVVISSTAAPHLVIKREEIVGYKKGSIYLDLAVPRDIDPRVGELIGITLVDLDALEKIQTENQEKRRQAGEKARFLIEEAVDEFDQWLQCIPLFPAIKQIESYHEHVLNKEMPNLIDRLKNTEDEAKMAVILKGFVKKIYSPPMVRLKQFSVLENKEDLTEILETLYKEESV</sequence>
<evidence type="ECO:0000256" key="4">
    <source>
        <dbReference type="ARBA" id="ARBA00022857"/>
    </source>
</evidence>
<evidence type="ECO:0000256" key="6">
    <source>
        <dbReference type="ARBA" id="ARBA00023244"/>
    </source>
</evidence>
<dbReference type="PANTHER" id="PTHR43013">
    <property type="entry name" value="GLUTAMYL-TRNA REDUCTASE"/>
    <property type="match status" value="1"/>
</dbReference>
<dbReference type="GO" id="GO:0008883">
    <property type="term" value="F:glutamyl-tRNA reductase activity"/>
    <property type="evidence" value="ECO:0007669"/>
    <property type="project" value="UniProtKB-EC"/>
</dbReference>
<dbReference type="InterPro" id="IPR006151">
    <property type="entry name" value="Shikm_DH/Glu-tRNA_Rdtase"/>
</dbReference>
<evidence type="ECO:0000256" key="9">
    <source>
        <dbReference type="RuleBase" id="RU000584"/>
    </source>
</evidence>
<dbReference type="PIRSF" id="PIRSF000445">
    <property type="entry name" value="4pyrrol_synth_GluRdtase"/>
    <property type="match status" value="1"/>
</dbReference>
<comment type="pathway">
    <text evidence="1 8 9">Porphyrin-containing compound metabolism; protoporphyrin-IX biosynthesis; 5-aminolevulinate from L-glutamyl-tRNA(Glu): step 1/2.</text>
</comment>
<name>A0ABT1Y1Q8_9FIRM</name>
<dbReference type="InterPro" id="IPR036291">
    <property type="entry name" value="NAD(P)-bd_dom_sf"/>
</dbReference>
<dbReference type="Pfam" id="PF01488">
    <property type="entry name" value="Shikimate_DH"/>
    <property type="match status" value="1"/>
</dbReference>
<feature type="binding site" evidence="8">
    <location>
        <position position="107"/>
    </location>
    <ligand>
        <name>substrate</name>
    </ligand>
</feature>
<evidence type="ECO:0000313" key="13">
    <source>
        <dbReference type="EMBL" id="MCR6544797.1"/>
    </source>
</evidence>